<evidence type="ECO:0000256" key="5">
    <source>
        <dbReference type="ARBA" id="ARBA00022679"/>
    </source>
</evidence>
<evidence type="ECO:0000313" key="9">
    <source>
        <dbReference type="Proteomes" id="UP000263619"/>
    </source>
</evidence>
<dbReference type="GO" id="GO:0004731">
    <property type="term" value="F:purine-nucleoside phosphorylase activity"/>
    <property type="evidence" value="ECO:0007669"/>
    <property type="project" value="UniProtKB-EC"/>
</dbReference>
<dbReference type="EMBL" id="AP014608">
    <property type="protein sequence ID" value="BBA17202.1"/>
    <property type="molecule type" value="Genomic_DNA"/>
</dbReference>
<gene>
    <name evidence="8" type="ORF">STAT_269</name>
</gene>
<dbReference type="PANTHER" id="PTHR11904">
    <property type="entry name" value="METHYLTHIOADENOSINE/PURINE NUCLEOSIDE PHOSPHORYLASE"/>
    <property type="match status" value="1"/>
</dbReference>
<dbReference type="PANTHER" id="PTHR11904:SF9">
    <property type="entry name" value="PURINE NUCLEOSIDE PHOSPHORYLASE-RELATED"/>
    <property type="match status" value="1"/>
</dbReference>
<comment type="pathway">
    <text evidence="1">Purine metabolism; purine nucleoside salvage.</text>
</comment>
<evidence type="ECO:0000256" key="4">
    <source>
        <dbReference type="ARBA" id="ARBA00022676"/>
    </source>
</evidence>
<dbReference type="UniPathway" id="UPA00606"/>
<dbReference type="GO" id="GO:0005737">
    <property type="term" value="C:cytoplasm"/>
    <property type="evidence" value="ECO:0007669"/>
    <property type="project" value="TreeGrafter"/>
</dbReference>
<dbReference type="InterPro" id="IPR000845">
    <property type="entry name" value="Nucleoside_phosphorylase_d"/>
</dbReference>
<dbReference type="InterPro" id="IPR035994">
    <property type="entry name" value="Nucleoside_phosphorylase_sf"/>
</dbReference>
<comment type="similarity">
    <text evidence="2">Belongs to the PNP/MTAP phosphorylase family.</text>
</comment>
<feature type="domain" description="Nucleoside phosphorylase" evidence="7">
    <location>
        <begin position="40"/>
        <end position="258"/>
    </location>
</feature>
<name>A0A224AJX9_9FLAO</name>
<dbReference type="SUPFAM" id="SSF53167">
    <property type="entry name" value="Purine and uridine phosphorylases"/>
    <property type="match status" value="1"/>
</dbReference>
<evidence type="ECO:0000256" key="1">
    <source>
        <dbReference type="ARBA" id="ARBA00005058"/>
    </source>
</evidence>
<dbReference type="EC" id="2.4.2.1" evidence="3"/>
<dbReference type="GO" id="GO:0009116">
    <property type="term" value="P:nucleoside metabolic process"/>
    <property type="evidence" value="ECO:0007669"/>
    <property type="project" value="InterPro"/>
</dbReference>
<keyword evidence="9" id="KW-1185">Reference proteome</keyword>
<dbReference type="OrthoDB" id="1523230at2"/>
<sequence length="269" mass="31383">MTMTLEKSKQYIQNKIKEKPDFGFLLLGSQFDKLIEEIENPICISYEEIPIFSKKNLYGKFVFGKIEDKNVVFLVEPLYEENRKNNLTVVLLCKNIGIEKLILINISGGINPNYKMGDVMLVKDHINFFPENSNIKEFITKNRFFEVIEPYDRKMIEIAENIAMNHNIIIQKGVYVAYPYSNYKTYAEYAMIRSMGGDSIGIDVISDVIIARCMNLRVFSISIIIMGFDKKKYDEHNNSYFFKTFFDKEIGKTISLLRLIVKEFVKLCK</sequence>
<dbReference type="Proteomes" id="UP000263619">
    <property type="component" value="Chromosome"/>
</dbReference>
<keyword evidence="4" id="KW-0328">Glycosyltransferase</keyword>
<dbReference type="InterPro" id="IPR011268">
    <property type="entry name" value="Purine_phosphorylase"/>
</dbReference>
<evidence type="ECO:0000256" key="6">
    <source>
        <dbReference type="ARBA" id="ARBA00031036"/>
    </source>
</evidence>
<dbReference type="Gene3D" id="3.40.50.1580">
    <property type="entry name" value="Nucleoside phosphorylase domain"/>
    <property type="match status" value="1"/>
</dbReference>
<accession>A0A224AJX9</accession>
<dbReference type="CDD" id="cd09009">
    <property type="entry name" value="PNP-EcPNPII_like"/>
    <property type="match status" value="1"/>
</dbReference>
<dbReference type="AlphaFoldDB" id="A0A224AJX9"/>
<reference evidence="8 9" key="1">
    <citation type="submission" date="2014-06" db="EMBL/GenBank/DDBJ databases">
        <title>Genome sequence of the intracellular symbiont Blattabacterium cuenoti, strain STAT from the wood feeding cockroach Salganea taiwanensis taiwanensis.</title>
        <authorList>
            <person name="Kinjo Y."/>
            <person name="Ohkuma M."/>
            <person name="Tokuda G."/>
        </authorList>
    </citation>
    <scope>NUCLEOTIDE SEQUENCE [LARGE SCALE GENOMIC DNA]</scope>
    <source>
        <strain evidence="8 9">STAT</strain>
    </source>
</reference>
<keyword evidence="5" id="KW-0808">Transferase</keyword>
<protein>
    <recommendedName>
        <fullName evidence="3">purine-nucleoside phosphorylase</fullName>
        <ecNumber evidence="3">2.4.2.1</ecNumber>
    </recommendedName>
    <alternativeName>
        <fullName evidence="6">Inosine-guanosine phosphorylase</fullName>
    </alternativeName>
</protein>
<dbReference type="Pfam" id="PF01048">
    <property type="entry name" value="PNP_UDP_1"/>
    <property type="match status" value="1"/>
</dbReference>
<evidence type="ECO:0000256" key="2">
    <source>
        <dbReference type="ARBA" id="ARBA00006751"/>
    </source>
</evidence>
<evidence type="ECO:0000259" key="7">
    <source>
        <dbReference type="Pfam" id="PF01048"/>
    </source>
</evidence>
<evidence type="ECO:0000313" key="8">
    <source>
        <dbReference type="EMBL" id="BBA17202.1"/>
    </source>
</evidence>
<evidence type="ECO:0000256" key="3">
    <source>
        <dbReference type="ARBA" id="ARBA00011886"/>
    </source>
</evidence>
<organism evidence="8 9">
    <name type="scientific">Blattabacterium cuenoti STAT</name>
    <dbReference type="NCBI Taxonomy" id="1457030"/>
    <lineage>
        <taxon>Bacteria</taxon>
        <taxon>Pseudomonadati</taxon>
        <taxon>Bacteroidota</taxon>
        <taxon>Flavobacteriia</taxon>
        <taxon>Flavobacteriales</taxon>
        <taxon>Blattabacteriaceae</taxon>
        <taxon>Blattabacterium</taxon>
    </lineage>
</organism>
<proteinExistence type="inferred from homology"/>